<keyword evidence="1" id="KW-0732">Signal</keyword>
<dbReference type="Pfam" id="PF07501">
    <property type="entry name" value="G5"/>
    <property type="match status" value="1"/>
</dbReference>
<dbReference type="InterPro" id="IPR022029">
    <property type="entry name" value="YoaR-like_PG-bd"/>
</dbReference>
<dbReference type="Gene3D" id="2.20.230.10">
    <property type="entry name" value="Resuscitation-promoting factor rpfb"/>
    <property type="match status" value="1"/>
</dbReference>
<evidence type="ECO:0000313" key="3">
    <source>
        <dbReference type="EMBL" id="MBD8048254.1"/>
    </source>
</evidence>
<evidence type="ECO:0000259" key="2">
    <source>
        <dbReference type="PROSITE" id="PS51109"/>
    </source>
</evidence>
<organism evidence="3 4">
    <name type="scientific">Clostridium faecium</name>
    <dbReference type="NCBI Taxonomy" id="2762223"/>
    <lineage>
        <taxon>Bacteria</taxon>
        <taxon>Bacillati</taxon>
        <taxon>Bacillota</taxon>
        <taxon>Clostridia</taxon>
        <taxon>Eubacteriales</taxon>
        <taxon>Clostridiaceae</taxon>
        <taxon>Clostridium</taxon>
    </lineage>
</organism>
<dbReference type="PROSITE" id="PS51109">
    <property type="entry name" value="G5"/>
    <property type="match status" value="1"/>
</dbReference>
<evidence type="ECO:0000256" key="1">
    <source>
        <dbReference type="ARBA" id="ARBA00022729"/>
    </source>
</evidence>
<comment type="caution">
    <text evidence="3">The sequence shown here is derived from an EMBL/GenBank/DDBJ whole genome shotgun (WGS) entry which is preliminary data.</text>
</comment>
<dbReference type="EMBL" id="JACSQB010000119">
    <property type="protein sequence ID" value="MBD8048254.1"/>
    <property type="molecule type" value="Genomic_DNA"/>
</dbReference>
<name>A0ABR8YVH6_9CLOT</name>
<dbReference type="Proteomes" id="UP000627166">
    <property type="component" value="Unassembled WGS sequence"/>
</dbReference>
<dbReference type="Pfam" id="PF04294">
    <property type="entry name" value="VanW"/>
    <property type="match status" value="1"/>
</dbReference>
<reference evidence="3 4" key="1">
    <citation type="submission" date="2020-08" db="EMBL/GenBank/DDBJ databases">
        <title>A Genomic Blueprint of the Chicken Gut Microbiome.</title>
        <authorList>
            <person name="Gilroy R."/>
            <person name="Ravi A."/>
            <person name="Getino M."/>
            <person name="Pursley I."/>
            <person name="Horton D.L."/>
            <person name="Alikhan N.-F."/>
            <person name="Baker D."/>
            <person name="Gharbi K."/>
            <person name="Hall N."/>
            <person name="Watson M."/>
            <person name="Adriaenssens E.M."/>
            <person name="Foster-Nyarko E."/>
            <person name="Jarju S."/>
            <person name="Secka A."/>
            <person name="Antonio M."/>
            <person name="Oren A."/>
            <person name="Chaudhuri R."/>
            <person name="La Ragione R.M."/>
            <person name="Hildebrand F."/>
            <person name="Pallen M.J."/>
        </authorList>
    </citation>
    <scope>NUCLEOTIDE SEQUENCE [LARGE SCALE GENOMIC DNA]</scope>
    <source>
        <strain evidence="3 4">N37</strain>
    </source>
</reference>
<feature type="domain" description="G5" evidence="2">
    <location>
        <begin position="366"/>
        <end position="444"/>
    </location>
</feature>
<dbReference type="SMART" id="SM01208">
    <property type="entry name" value="G5"/>
    <property type="match status" value="1"/>
</dbReference>
<dbReference type="InterPro" id="IPR052913">
    <property type="entry name" value="Glycopeptide_resist_protein"/>
</dbReference>
<protein>
    <submittedName>
        <fullName evidence="3">VanW family protein</fullName>
    </submittedName>
</protein>
<proteinExistence type="predicted"/>
<dbReference type="InterPro" id="IPR011098">
    <property type="entry name" value="G5_dom"/>
</dbReference>
<evidence type="ECO:0000313" key="4">
    <source>
        <dbReference type="Proteomes" id="UP000627166"/>
    </source>
</evidence>
<sequence>MKKKILSIALILIVFLLCGILSFSFFTIKKYDKLIYPNVHVENIPLHGLDIEKSKIMLHKNLKEKIYNKKLNILVEDEIYNTDYIELGVKFNIDKAVQEAFNYGKDFNIFKKLLVLIKPEYVNINLELTFNDKAIDGIIGKIESKTNEKAIDSDIKLINGRFEISEEIKGKKLDSNHLKKELITNINTKTDEEITIEAIVNEVIPKRTKRELSKINLSMTSSSTNFSSSSAARSTNIKIATETIDGTVMMPGEVFSFNDVVGERTYSKGYQRASVIMGDEFVAGLGGGICQVSTTLYNAVLKSELEIVERKPHSRPISYVPLGQDATINYGSTDFKFKNNLDYPIYIQGYIQNSNVAFNIYSNKEVKKRSYRIESKIEEVLKPKDRIRYDSNIEKGRTYVEKKGKIGYIVNVYKYVYEDGILVEKKLVSKDKYRAIDNMVRMGR</sequence>
<dbReference type="InterPro" id="IPR007391">
    <property type="entry name" value="Vancomycin_resist_VanW"/>
</dbReference>
<dbReference type="RefSeq" id="WP_191741205.1">
    <property type="nucleotide sequence ID" value="NZ_JACSQB010000119.1"/>
</dbReference>
<gene>
    <name evidence="3" type="ORF">H9637_14615</name>
</gene>
<keyword evidence="4" id="KW-1185">Reference proteome</keyword>
<dbReference type="PANTHER" id="PTHR35788">
    <property type="entry name" value="EXPORTED PROTEIN-RELATED"/>
    <property type="match status" value="1"/>
</dbReference>
<dbReference type="PANTHER" id="PTHR35788:SF1">
    <property type="entry name" value="EXPORTED PROTEIN"/>
    <property type="match status" value="1"/>
</dbReference>
<accession>A0ABR8YVH6</accession>
<dbReference type="Pfam" id="PF12229">
    <property type="entry name" value="PG_binding_4"/>
    <property type="match status" value="1"/>
</dbReference>